<evidence type="ECO:0000256" key="1">
    <source>
        <dbReference type="ARBA" id="ARBA00022723"/>
    </source>
</evidence>
<evidence type="ECO:0000256" key="3">
    <source>
        <dbReference type="ARBA" id="ARBA00022837"/>
    </source>
</evidence>
<keyword evidence="3" id="KW-0106">Calcium</keyword>
<feature type="region of interest" description="Disordered" evidence="5">
    <location>
        <begin position="37"/>
        <end position="65"/>
    </location>
</feature>
<reference evidence="8" key="1">
    <citation type="journal article" date="2014" name="PLoS ONE">
        <title>The genome and linkage map of the northern pike (Esox lucius): conserved synteny revealed between the salmonid sister group and the Neoteleostei.</title>
        <authorList>
            <person name="Rondeau E.B."/>
            <person name="Minkley D.R."/>
            <person name="Leong J.S."/>
            <person name="Messmer A.M."/>
            <person name="Jantzen J.R."/>
            <person name="von Schalburg K.R."/>
            <person name="Lemon C."/>
            <person name="Bird N.H."/>
            <person name="Koop B.F."/>
        </authorList>
    </citation>
    <scope>NUCLEOTIDE SEQUENCE</scope>
</reference>
<dbReference type="CDD" id="cd00051">
    <property type="entry name" value="EFh"/>
    <property type="match status" value="1"/>
</dbReference>
<keyword evidence="2" id="KW-0677">Repeat</keyword>
<dbReference type="InterPro" id="IPR018247">
    <property type="entry name" value="EF_Hand_1_Ca_BS"/>
</dbReference>
<dbReference type="SMART" id="SM00054">
    <property type="entry name" value="EFh"/>
    <property type="match status" value="2"/>
</dbReference>
<name>A0A3P9AMU8_ESOLU</name>
<dbReference type="InterPro" id="IPR002048">
    <property type="entry name" value="EF_hand_dom"/>
</dbReference>
<evidence type="ECO:0000256" key="4">
    <source>
        <dbReference type="SAM" id="Coils"/>
    </source>
</evidence>
<dbReference type="InterPro" id="IPR011992">
    <property type="entry name" value="EF-hand-dom_pair"/>
</dbReference>
<sequence>MSSWLTDGEVLTGEGSGIASPCSPRLMVFPVPVSCGSPRSGPGGRGVGGHSLVGSPSSRESALGQPEFMGNMGKARELFVLCDKEGKGFITKRDMQRLQGELPLSPEQLESVFESLDRDNNGFLTPVEFNMGLMAGGLMWVEEDTEESQEETETEEKQVDPGELRFIQILTDLGAGKLFTDQWELCNLWCELHRDRPELLSLLEDVLVQALYQLQDSMRERDSLEQALRRRESDHDKVVQSIYEEMESRVREEKRLTQVNIRQLDRMQQIAEELKKKEQELETSLSNQKELEERIQTLDSEQTDIRTQNQQLHSHNMQLQEELETSREDLQTALDQLDLLQSNIREQERMRDRTVLKVSKNIQKEKDSLQRQLELLRDMNKRLRDEKDAHQSPKRVGLNPLGHGHPLLLSPLLPPVLPQSILPTHHHHSHCLCTSHDSSLWTHPFNHPHVNPC</sequence>
<keyword evidence="1" id="KW-0479">Metal-binding</keyword>
<protein>
    <recommendedName>
        <fullName evidence="6">EF-hand domain-containing protein</fullName>
    </recommendedName>
</protein>
<reference evidence="7" key="2">
    <citation type="submission" date="2020-02" db="EMBL/GenBank/DDBJ databases">
        <title>Esox lucius (northern pike) genome, fEsoLuc1, primary haplotype.</title>
        <authorList>
            <person name="Myers G."/>
            <person name="Karagic N."/>
            <person name="Meyer A."/>
            <person name="Pippel M."/>
            <person name="Reichard M."/>
            <person name="Winkler S."/>
            <person name="Tracey A."/>
            <person name="Sims Y."/>
            <person name="Howe K."/>
            <person name="Rhie A."/>
            <person name="Formenti G."/>
            <person name="Durbin R."/>
            <person name="Fedrigo O."/>
            <person name="Jarvis E.D."/>
        </authorList>
    </citation>
    <scope>NUCLEOTIDE SEQUENCE [LARGE SCALE GENOMIC DNA]</scope>
</reference>
<feature type="coiled-coil region" evidence="4">
    <location>
        <begin position="260"/>
        <end position="389"/>
    </location>
</feature>
<feature type="domain" description="EF-hand" evidence="6">
    <location>
        <begin position="104"/>
        <end position="139"/>
    </location>
</feature>
<feature type="compositionally biased region" description="Gly residues" evidence="5">
    <location>
        <begin position="41"/>
        <end position="51"/>
    </location>
</feature>
<reference evidence="7" key="4">
    <citation type="submission" date="2025-09" db="UniProtKB">
        <authorList>
            <consortium name="Ensembl"/>
        </authorList>
    </citation>
    <scope>IDENTIFICATION</scope>
</reference>
<evidence type="ECO:0000313" key="7">
    <source>
        <dbReference type="Ensembl" id="ENSELUP00000042391.3"/>
    </source>
</evidence>
<dbReference type="Proteomes" id="UP000265140">
    <property type="component" value="Chromosome 19"/>
</dbReference>
<dbReference type="Bgee" id="ENSELUG00000023578">
    <property type="expression patterns" value="Expressed in digestive tract and 13 other cell types or tissues"/>
</dbReference>
<dbReference type="GO" id="GO:0005509">
    <property type="term" value="F:calcium ion binding"/>
    <property type="evidence" value="ECO:0007669"/>
    <property type="project" value="InterPro"/>
</dbReference>
<dbReference type="Ensembl" id="ENSELUT00000036418.3">
    <property type="protein sequence ID" value="ENSELUP00000042391.3"/>
    <property type="gene ID" value="ENSELUG00000023578.3"/>
</dbReference>
<organism evidence="7 8">
    <name type="scientific">Esox lucius</name>
    <name type="common">Northern pike</name>
    <dbReference type="NCBI Taxonomy" id="8010"/>
    <lineage>
        <taxon>Eukaryota</taxon>
        <taxon>Metazoa</taxon>
        <taxon>Chordata</taxon>
        <taxon>Craniata</taxon>
        <taxon>Vertebrata</taxon>
        <taxon>Euteleostomi</taxon>
        <taxon>Actinopterygii</taxon>
        <taxon>Neopterygii</taxon>
        <taxon>Teleostei</taxon>
        <taxon>Protacanthopterygii</taxon>
        <taxon>Esociformes</taxon>
        <taxon>Esocidae</taxon>
        <taxon>Esox</taxon>
    </lineage>
</organism>
<accession>A0A3P9AMU8</accession>
<dbReference type="SUPFAM" id="SSF47473">
    <property type="entry name" value="EF-hand"/>
    <property type="match status" value="1"/>
</dbReference>
<dbReference type="PANTHER" id="PTHR46311:SF3">
    <property type="entry name" value="CALCIUM-BINDING PROTEIN 8"/>
    <property type="match status" value="1"/>
</dbReference>
<reference evidence="7" key="3">
    <citation type="submission" date="2025-08" db="UniProtKB">
        <authorList>
            <consortium name="Ensembl"/>
        </authorList>
    </citation>
    <scope>IDENTIFICATION</scope>
</reference>
<evidence type="ECO:0000259" key="6">
    <source>
        <dbReference type="PROSITE" id="PS50222"/>
    </source>
</evidence>
<dbReference type="PROSITE" id="PS50222">
    <property type="entry name" value="EF_HAND_2"/>
    <property type="match status" value="1"/>
</dbReference>
<dbReference type="Gene3D" id="1.10.238.10">
    <property type="entry name" value="EF-hand"/>
    <property type="match status" value="1"/>
</dbReference>
<evidence type="ECO:0000256" key="5">
    <source>
        <dbReference type="SAM" id="MobiDB-lite"/>
    </source>
</evidence>
<dbReference type="Pfam" id="PF13499">
    <property type="entry name" value="EF-hand_7"/>
    <property type="match status" value="1"/>
</dbReference>
<keyword evidence="4" id="KW-0175">Coiled coil</keyword>
<dbReference type="InterPro" id="IPR051111">
    <property type="entry name" value="Ca-binding_regulatory"/>
</dbReference>
<dbReference type="PROSITE" id="PS00018">
    <property type="entry name" value="EF_HAND_1"/>
    <property type="match status" value="1"/>
</dbReference>
<keyword evidence="8" id="KW-1185">Reference proteome</keyword>
<evidence type="ECO:0000313" key="8">
    <source>
        <dbReference type="Proteomes" id="UP000265140"/>
    </source>
</evidence>
<gene>
    <name evidence="7" type="primary">CRACR2B</name>
</gene>
<evidence type="ECO:0000256" key="2">
    <source>
        <dbReference type="ARBA" id="ARBA00022737"/>
    </source>
</evidence>
<dbReference type="GO" id="GO:0032588">
    <property type="term" value="C:trans-Golgi network membrane"/>
    <property type="evidence" value="ECO:0007669"/>
    <property type="project" value="TreeGrafter"/>
</dbReference>
<dbReference type="AlphaFoldDB" id="A0A3P9AMU8"/>
<proteinExistence type="predicted"/>
<dbReference type="PANTHER" id="PTHR46311">
    <property type="entry name" value="CALCIUM-BINDING PROTEIN 8-RELATED"/>
    <property type="match status" value="1"/>
</dbReference>
<dbReference type="GeneTree" id="ENSGT00440000033504"/>